<dbReference type="Proteomes" id="UP000299102">
    <property type="component" value="Unassembled WGS sequence"/>
</dbReference>
<keyword evidence="2" id="KW-1185">Reference proteome</keyword>
<sequence length="94" mass="10642">MYVEDGLRWGTILRCVSALDELAVLAVWLRPYRSEGSRSICLDEVERTCHAEVNDDRPQPALHLKDASLREKLKIQGLQSEINSWDSSFAAVGR</sequence>
<gene>
    <name evidence="1" type="ORF">EVAR_287_1</name>
</gene>
<proteinExistence type="predicted"/>
<accession>A0A4C1S9B2</accession>
<reference evidence="1 2" key="1">
    <citation type="journal article" date="2019" name="Commun. Biol.">
        <title>The bagworm genome reveals a unique fibroin gene that provides high tensile strength.</title>
        <authorList>
            <person name="Kono N."/>
            <person name="Nakamura H."/>
            <person name="Ohtoshi R."/>
            <person name="Tomita M."/>
            <person name="Numata K."/>
            <person name="Arakawa K."/>
        </authorList>
    </citation>
    <scope>NUCLEOTIDE SEQUENCE [LARGE SCALE GENOMIC DNA]</scope>
</reference>
<evidence type="ECO:0000313" key="2">
    <source>
        <dbReference type="Proteomes" id="UP000299102"/>
    </source>
</evidence>
<dbReference type="EMBL" id="BGZK01000001">
    <property type="protein sequence ID" value="GBO98828.1"/>
    <property type="molecule type" value="Genomic_DNA"/>
</dbReference>
<comment type="caution">
    <text evidence="1">The sequence shown here is derived from an EMBL/GenBank/DDBJ whole genome shotgun (WGS) entry which is preliminary data.</text>
</comment>
<evidence type="ECO:0000313" key="1">
    <source>
        <dbReference type="EMBL" id="GBO98828.1"/>
    </source>
</evidence>
<organism evidence="1 2">
    <name type="scientific">Eumeta variegata</name>
    <name type="common">Bagworm moth</name>
    <name type="synonym">Eumeta japonica</name>
    <dbReference type="NCBI Taxonomy" id="151549"/>
    <lineage>
        <taxon>Eukaryota</taxon>
        <taxon>Metazoa</taxon>
        <taxon>Ecdysozoa</taxon>
        <taxon>Arthropoda</taxon>
        <taxon>Hexapoda</taxon>
        <taxon>Insecta</taxon>
        <taxon>Pterygota</taxon>
        <taxon>Neoptera</taxon>
        <taxon>Endopterygota</taxon>
        <taxon>Lepidoptera</taxon>
        <taxon>Glossata</taxon>
        <taxon>Ditrysia</taxon>
        <taxon>Tineoidea</taxon>
        <taxon>Psychidae</taxon>
        <taxon>Oiketicinae</taxon>
        <taxon>Eumeta</taxon>
    </lineage>
</organism>
<name>A0A4C1S9B2_EUMVA</name>
<dbReference type="AlphaFoldDB" id="A0A4C1S9B2"/>
<protein>
    <submittedName>
        <fullName evidence="1">Uncharacterized protein</fullName>
    </submittedName>
</protein>